<feature type="region of interest" description="Disordered" evidence="7">
    <location>
        <begin position="1272"/>
        <end position="1295"/>
    </location>
</feature>
<feature type="transmembrane region" description="Helical" evidence="8">
    <location>
        <begin position="810"/>
        <end position="831"/>
    </location>
</feature>
<dbReference type="PANTHER" id="PTHR22914:SF41">
    <property type="entry name" value="CHITIN SYNTHASE 7"/>
    <property type="match status" value="1"/>
</dbReference>
<sequence>MAALRNNAIDWHGFSSDMAKQVNQYSGYDVSPMFPTFMGLQRNTSFGMDPPYDNPVYQQCIGDFGMASRADRWLDFKLENDRGYLYKNNQLVSCPYPNRTNYTGAPCYDSPQNVAEEKFLGTKGNIVYEEQDIRKNYTTLSTATTAGKGYVILDNYVLDVTSYLESATNIVLVANGIHSRAFAIDRMFLPLDLTTILYLKLGHDITPYFIEGNVTSNPAAYRQCLKDLFQVGITPDGKVEECLHINPALWATMGCGLLYFLVKMNLANLSRLPWIQRSLFKSNPEFSMVITGNSRIWPFTLLLIPCYAENADTIRDTLNSLARTSYEDSRKMLVFVCDGVVQSAQDIKETYVCVLEALGSSTAQTAIPHAYVSLGQNRRRINFAKVYSGFYETGRNRVPFMVVVKVGAPGEVCVGRALGNRGKRDSMILILGFLERCTNLSTNRMTPLEYELFNQCYNVLGIDPRRFKYMLVTDADTQVQNDVVHKLVARLERDRSMLAVSGHVRPANPEQNLITMLQIFPLYMTFFTGLAYEACLGNVLTINGGLVMYKIWTENVPSTPSSGGPFGLNNTGFGARQRISKSQSTSQESMRSKWPKVSDEIQFDDNGDDDDPFATLPRDTALPQPTWYSNSERPSIITNRESQLSLSPNTSTRSCCIHPTVLRSFAAPQPDTLHMKNVLLLGEDQYFGTVLLRSHPHHHLGFEPDAVGYATIPTNYWALQALQSRTLRATFHNQVEMTRTARHIGFAAWFLSFTKILDMIFSMPIIVYLYGIFIRCFMRKGLAYDIIAISFGALFLLHIVYFLARRQFKYVIWFTLYCLLSVPLFAIWFPLVAAWCSDHAEGWYDVWPTEGGWRWHDRLHGCVDDEYSRRIEQQYLSKRTRTLPSNITTDDDESKFDNLRHHHQRNNSNSNSSSNQGSRDGDDNDENGARDTVVRLQLGEYETIEAQRAYERAMEEAEALDAKFTGFTAFGQSQTLSNPNMDPFGDSGTPSPPPLAQIKNEYASFRGATSGYRPVASITDMYGGTLRSKRLGEPMETSGGDLENDMLPRTRLASMRPTSSPTDSLTTNPFADTYDNPFDDGNAVQGNESPSSSMYPMGEVHHHHHQQHYSPHGLSTQRQHYKQHKPSNSQSSYFSHHSNRSCDYYNNSPGMFIPMEETTSSSTAGDGMYSDPGDGNDTHGHYRSYSAESAIPVPLDRRSIISQTSTSNSCLSFDPETSLESRDVQGDEDGRSVAIHGRVGLKIPERSAAVMTAYRQRQLPHKNEATNNMHQRRFAHQHRPSKSSLHQRNTSDTSQHNAASFVELIQTEIRSYLSHADLDSTTRAQVKDHLIVVLGDRARMESLQDTINACIEATTLELLAQHSSPSHL</sequence>
<keyword evidence="5 8" id="KW-1133">Transmembrane helix</keyword>
<evidence type="ECO:0000313" key="9">
    <source>
        <dbReference type="EMBL" id="SAM04591.1"/>
    </source>
</evidence>
<evidence type="ECO:0000256" key="1">
    <source>
        <dbReference type="ARBA" id="ARBA00004141"/>
    </source>
</evidence>
<evidence type="ECO:0000256" key="5">
    <source>
        <dbReference type="ARBA" id="ARBA00022989"/>
    </source>
</evidence>
<dbReference type="PANTHER" id="PTHR22914">
    <property type="entry name" value="CHITIN SYNTHASE"/>
    <property type="match status" value="1"/>
</dbReference>
<evidence type="ECO:0000256" key="4">
    <source>
        <dbReference type="ARBA" id="ARBA00022692"/>
    </source>
</evidence>
<comment type="subcellular location">
    <subcellularLocation>
        <location evidence="1">Membrane</location>
        <topology evidence="1">Multi-pass membrane protein</topology>
    </subcellularLocation>
</comment>
<dbReference type="InterPro" id="IPR004835">
    <property type="entry name" value="Chitin_synth"/>
</dbReference>
<feature type="region of interest" description="Disordered" evidence="7">
    <location>
        <begin position="1158"/>
        <end position="1182"/>
    </location>
</feature>
<dbReference type="OrthoDB" id="2235682at2759"/>
<evidence type="ECO:0000256" key="2">
    <source>
        <dbReference type="ARBA" id="ARBA00012543"/>
    </source>
</evidence>
<accession>A0A163K193</accession>
<dbReference type="GO" id="GO:0030428">
    <property type="term" value="C:cell septum"/>
    <property type="evidence" value="ECO:0007669"/>
    <property type="project" value="TreeGrafter"/>
</dbReference>
<evidence type="ECO:0000256" key="7">
    <source>
        <dbReference type="SAM" id="MobiDB-lite"/>
    </source>
</evidence>
<evidence type="ECO:0000256" key="8">
    <source>
        <dbReference type="SAM" id="Phobius"/>
    </source>
</evidence>
<feature type="compositionally biased region" description="Polar residues" evidence="7">
    <location>
        <begin position="1282"/>
        <end position="1295"/>
    </location>
</feature>
<keyword evidence="3" id="KW-0808">Transferase</keyword>
<dbReference type="GO" id="GO:0016020">
    <property type="term" value="C:membrane"/>
    <property type="evidence" value="ECO:0007669"/>
    <property type="project" value="UniProtKB-SubCell"/>
</dbReference>
<keyword evidence="4 8" id="KW-0812">Transmembrane</keyword>
<feature type="compositionally biased region" description="Polar residues" evidence="7">
    <location>
        <begin position="580"/>
        <end position="589"/>
    </location>
</feature>
<proteinExistence type="predicted"/>
<feature type="transmembrane region" description="Helical" evidence="8">
    <location>
        <begin position="782"/>
        <end position="803"/>
    </location>
</feature>
<keyword evidence="10" id="KW-1185">Reference proteome</keyword>
<dbReference type="Proteomes" id="UP000078561">
    <property type="component" value="Unassembled WGS sequence"/>
</dbReference>
<keyword evidence="3" id="KW-0328">Glycosyltransferase</keyword>
<feature type="compositionally biased region" description="Basic and acidic residues" evidence="7">
    <location>
        <begin position="1219"/>
        <end position="1229"/>
    </location>
</feature>
<evidence type="ECO:0000256" key="6">
    <source>
        <dbReference type="ARBA" id="ARBA00023136"/>
    </source>
</evidence>
<feature type="region of interest" description="Disordered" evidence="7">
    <location>
        <begin position="901"/>
        <end position="928"/>
    </location>
</feature>
<dbReference type="Pfam" id="PF03142">
    <property type="entry name" value="Chitin_synth_2"/>
    <property type="match status" value="2"/>
</dbReference>
<evidence type="ECO:0000256" key="3">
    <source>
        <dbReference type="ARBA" id="ARBA00022676"/>
    </source>
</evidence>
<dbReference type="GO" id="GO:0071944">
    <property type="term" value="C:cell periphery"/>
    <property type="evidence" value="ECO:0007669"/>
    <property type="project" value="TreeGrafter"/>
</dbReference>
<dbReference type="InterPro" id="IPR029044">
    <property type="entry name" value="Nucleotide-diphossugar_trans"/>
</dbReference>
<dbReference type="STRING" id="4829.A0A163K193"/>
<feature type="compositionally biased region" description="Polar residues" evidence="7">
    <location>
        <begin position="1084"/>
        <end position="1094"/>
    </location>
</feature>
<dbReference type="OMA" id="RRIIWIS"/>
<keyword evidence="6 8" id="KW-0472">Membrane</keyword>
<feature type="region of interest" description="Disordered" evidence="7">
    <location>
        <begin position="1204"/>
        <end position="1229"/>
    </location>
</feature>
<feature type="region of interest" description="Disordered" evidence="7">
    <location>
        <begin position="577"/>
        <end position="596"/>
    </location>
</feature>
<gene>
    <name evidence="9" type="primary">ABSGL_10457.1 scaffold 12026</name>
</gene>
<feature type="transmembrane region" description="Helical" evidence="8">
    <location>
        <begin position="746"/>
        <end position="770"/>
    </location>
</feature>
<evidence type="ECO:0000313" key="10">
    <source>
        <dbReference type="Proteomes" id="UP000078561"/>
    </source>
</evidence>
<dbReference type="EC" id="2.4.1.16" evidence="2"/>
<organism evidence="9">
    <name type="scientific">Absidia glauca</name>
    <name type="common">Pin mould</name>
    <dbReference type="NCBI Taxonomy" id="4829"/>
    <lineage>
        <taxon>Eukaryota</taxon>
        <taxon>Fungi</taxon>
        <taxon>Fungi incertae sedis</taxon>
        <taxon>Mucoromycota</taxon>
        <taxon>Mucoromycotina</taxon>
        <taxon>Mucoromycetes</taxon>
        <taxon>Mucorales</taxon>
        <taxon>Cunninghamellaceae</taxon>
        <taxon>Absidia</taxon>
    </lineage>
</organism>
<dbReference type="SUPFAM" id="SSF53448">
    <property type="entry name" value="Nucleotide-diphospho-sugar transferases"/>
    <property type="match status" value="1"/>
</dbReference>
<protein>
    <recommendedName>
        <fullName evidence="2">chitin synthase</fullName>
        <ecNumber evidence="2">2.4.1.16</ecNumber>
    </recommendedName>
</protein>
<feature type="compositionally biased region" description="Low complexity" evidence="7">
    <location>
        <begin position="906"/>
        <end position="918"/>
    </location>
</feature>
<dbReference type="GO" id="GO:0004100">
    <property type="term" value="F:chitin synthase activity"/>
    <property type="evidence" value="ECO:0007669"/>
    <property type="project" value="UniProtKB-EC"/>
</dbReference>
<feature type="region of interest" description="Disordered" evidence="7">
    <location>
        <begin position="1078"/>
        <end position="1135"/>
    </location>
</feature>
<feature type="region of interest" description="Disordered" evidence="7">
    <location>
        <begin position="604"/>
        <end position="632"/>
    </location>
</feature>
<dbReference type="GO" id="GO:0006031">
    <property type="term" value="P:chitin biosynthetic process"/>
    <property type="evidence" value="ECO:0007669"/>
    <property type="project" value="TreeGrafter"/>
</dbReference>
<reference evidence="9" key="1">
    <citation type="submission" date="2016-04" db="EMBL/GenBank/DDBJ databases">
        <authorList>
            <person name="Evans L.H."/>
            <person name="Alamgir A."/>
            <person name="Owens N."/>
            <person name="Weber N.D."/>
            <person name="Virtaneva K."/>
            <person name="Barbian K."/>
            <person name="Babar A."/>
            <person name="Rosenke K."/>
        </authorList>
    </citation>
    <scope>NUCLEOTIDE SEQUENCE [LARGE SCALE GENOMIC DNA]</scope>
    <source>
        <strain evidence="9">CBS 101.48</strain>
    </source>
</reference>
<dbReference type="EMBL" id="LT554414">
    <property type="protein sequence ID" value="SAM04591.1"/>
    <property type="molecule type" value="Genomic_DNA"/>
</dbReference>
<name>A0A163K193_ABSGL</name>
<dbReference type="InParanoid" id="A0A163K193"/>
<feature type="compositionally biased region" description="Basic residues" evidence="7">
    <location>
        <begin position="1272"/>
        <end position="1281"/>
    </location>
</feature>